<feature type="domain" description="RNA-polymerase II-associated protein 3-like C-terminal" evidence="7">
    <location>
        <begin position="367"/>
        <end position="452"/>
    </location>
</feature>
<feature type="compositionally biased region" description="Basic and acidic residues" evidence="6">
    <location>
        <begin position="227"/>
        <end position="237"/>
    </location>
</feature>
<proteinExistence type="inferred from homology"/>
<keyword evidence="9" id="KW-1185">Reference proteome</keyword>
<accession>A0A1X0NH58</accession>
<dbReference type="PANTHER" id="PTHR46423">
    <property type="entry name" value="RNA POLYMERASE II-ASSOCIATED PROTEIN 3"/>
    <property type="match status" value="1"/>
</dbReference>
<protein>
    <recommendedName>
        <fullName evidence="4">RNA polymerase II-associated protein 3</fullName>
    </recommendedName>
</protein>
<comment type="similarity">
    <text evidence="3">Belongs to the RPAP3 family.</text>
</comment>
<dbReference type="GO" id="GO:0101031">
    <property type="term" value="C:protein folding chaperone complex"/>
    <property type="evidence" value="ECO:0007669"/>
    <property type="project" value="TreeGrafter"/>
</dbReference>
<gene>
    <name evidence="8" type="ORF">TM35_000721130</name>
</gene>
<evidence type="ECO:0000256" key="4">
    <source>
        <dbReference type="ARBA" id="ARBA00040133"/>
    </source>
</evidence>
<dbReference type="AlphaFoldDB" id="A0A1X0NH58"/>
<dbReference type="InterPro" id="IPR019734">
    <property type="entry name" value="TPR_rpt"/>
</dbReference>
<evidence type="ECO:0000256" key="6">
    <source>
        <dbReference type="SAM" id="MobiDB-lite"/>
    </source>
</evidence>
<evidence type="ECO:0000313" key="8">
    <source>
        <dbReference type="EMBL" id="ORC83410.1"/>
    </source>
</evidence>
<name>A0A1X0NH58_9TRYP</name>
<dbReference type="Pfam" id="PF13414">
    <property type="entry name" value="TPR_11"/>
    <property type="match status" value="1"/>
</dbReference>
<dbReference type="SMART" id="SM00028">
    <property type="entry name" value="TPR"/>
    <property type="match status" value="3"/>
</dbReference>
<organism evidence="8 9">
    <name type="scientific">Trypanosoma theileri</name>
    <dbReference type="NCBI Taxonomy" id="67003"/>
    <lineage>
        <taxon>Eukaryota</taxon>
        <taxon>Discoba</taxon>
        <taxon>Euglenozoa</taxon>
        <taxon>Kinetoplastea</taxon>
        <taxon>Metakinetoplastina</taxon>
        <taxon>Trypanosomatida</taxon>
        <taxon>Trypanosomatidae</taxon>
        <taxon>Trypanosoma</taxon>
    </lineage>
</organism>
<dbReference type="VEuPathDB" id="TriTrypDB:TM35_000721130"/>
<dbReference type="RefSeq" id="XP_028877476.1">
    <property type="nucleotide sequence ID" value="XM_029031235.1"/>
</dbReference>
<dbReference type="Pfam" id="PF13181">
    <property type="entry name" value="TPR_8"/>
    <property type="match status" value="1"/>
</dbReference>
<dbReference type="SUPFAM" id="SSF48452">
    <property type="entry name" value="TPR-like"/>
    <property type="match status" value="1"/>
</dbReference>
<evidence type="ECO:0000313" key="9">
    <source>
        <dbReference type="Proteomes" id="UP000192257"/>
    </source>
</evidence>
<dbReference type="Proteomes" id="UP000192257">
    <property type="component" value="Unassembled WGS sequence"/>
</dbReference>
<feature type="compositionally biased region" description="Acidic residues" evidence="6">
    <location>
        <begin position="214"/>
        <end position="226"/>
    </location>
</feature>
<evidence type="ECO:0000256" key="3">
    <source>
        <dbReference type="ARBA" id="ARBA00038275"/>
    </source>
</evidence>
<feature type="region of interest" description="Disordered" evidence="6">
    <location>
        <begin position="30"/>
        <end position="55"/>
    </location>
</feature>
<keyword evidence="1" id="KW-0677">Repeat</keyword>
<dbReference type="Pfam" id="PF13877">
    <property type="entry name" value="RPAP3_C"/>
    <property type="match status" value="1"/>
</dbReference>
<dbReference type="GeneID" id="39991015"/>
<reference evidence="8 9" key="1">
    <citation type="submission" date="2017-03" db="EMBL/GenBank/DDBJ databases">
        <title>An alternative strategy for trypanosome survival in the mammalian bloodstream revealed through genome and transcriptome analysis of the ubiquitous bovine parasite Trypanosoma (Megatrypanum) theileri.</title>
        <authorList>
            <person name="Kelly S."/>
            <person name="Ivens A."/>
            <person name="Mott A."/>
            <person name="O'Neill E."/>
            <person name="Emms D."/>
            <person name="Macleod O."/>
            <person name="Voorheis P."/>
            <person name="Matthews J."/>
            <person name="Matthews K."/>
            <person name="Carrington M."/>
        </authorList>
    </citation>
    <scope>NUCLEOTIDE SEQUENCE [LARGE SCALE GENOMIC DNA]</scope>
    <source>
        <strain evidence="8">Edinburgh</strain>
    </source>
</reference>
<dbReference type="OrthoDB" id="629492at2759"/>
<dbReference type="EMBL" id="NBCO01000072">
    <property type="protein sequence ID" value="ORC83410.1"/>
    <property type="molecule type" value="Genomic_DNA"/>
</dbReference>
<dbReference type="InterPro" id="IPR025986">
    <property type="entry name" value="RPAP3-like_C"/>
</dbReference>
<feature type="compositionally biased region" description="Polar residues" evidence="6">
    <location>
        <begin position="325"/>
        <end position="338"/>
    </location>
</feature>
<dbReference type="PROSITE" id="PS50005">
    <property type="entry name" value="TPR"/>
    <property type="match status" value="1"/>
</dbReference>
<comment type="caution">
    <text evidence="8">The sequence shown here is derived from an EMBL/GenBank/DDBJ whole genome shotgun (WGS) entry which is preliminary data.</text>
</comment>
<dbReference type="InterPro" id="IPR011990">
    <property type="entry name" value="TPR-like_helical_dom_sf"/>
</dbReference>
<evidence type="ECO:0000256" key="2">
    <source>
        <dbReference type="ARBA" id="ARBA00022803"/>
    </source>
</evidence>
<evidence type="ECO:0000259" key="7">
    <source>
        <dbReference type="Pfam" id="PF13877"/>
    </source>
</evidence>
<dbReference type="PANTHER" id="PTHR46423:SF1">
    <property type="entry name" value="RNA POLYMERASE II-ASSOCIATED PROTEIN 3"/>
    <property type="match status" value="1"/>
</dbReference>
<feature type="region of interest" description="Disordered" evidence="6">
    <location>
        <begin position="214"/>
        <end position="251"/>
    </location>
</feature>
<feature type="repeat" description="TPR" evidence="5">
    <location>
        <begin position="74"/>
        <end position="107"/>
    </location>
</feature>
<dbReference type="STRING" id="67003.A0A1X0NH58"/>
<evidence type="ECO:0000256" key="5">
    <source>
        <dbReference type="PROSITE-ProRule" id="PRU00339"/>
    </source>
</evidence>
<evidence type="ECO:0000256" key="1">
    <source>
        <dbReference type="ARBA" id="ARBA00022737"/>
    </source>
</evidence>
<dbReference type="Gene3D" id="1.25.40.10">
    <property type="entry name" value="Tetratricopeptide repeat domain"/>
    <property type="match status" value="1"/>
</dbReference>
<feature type="region of interest" description="Disordered" evidence="6">
    <location>
        <begin position="311"/>
        <end position="343"/>
    </location>
</feature>
<dbReference type="InterPro" id="IPR051966">
    <property type="entry name" value="RPAP3"/>
</dbReference>
<sequence length="482" mass="54570">MDYASAIRQQAEDLKDELRELDIWQEEVQRQQETKKKRKVNLSNQNMIPPVRGTVPSLKEAVLKSNGKAEDDPVKKAKEQGNDFFQAGKLKEAIEAYSNGIDLDPDGSSAHVLYGNRALCNLKLEKWDDAERDASSCVRLNHSYAKGYFRRAMARKKLGNLKGARTDLEAVLALSPNDASATAEMKLVTQMLQLEREKSSSVVKKKKIVIAEVDDDDDDDDDDDVDNDNKTRERAKVETVSNKYSEEDENIKKRREEQIRKEMEELKHEREMQRNLREVEAKEAESKLSGTLRTSARVEVIEDEVKPVQSMNPIPETKSKETVSVEPSSVYSNTTTSESVEKRKKEDIVPRTLKTSSKWSKETLKVPKSFTEFERVFSEIKNNQELCSCYVSLIPPSSLRTLFGNNMTPEILLGLLSTLKQLPGTVAVAFLKGLCGVKRVEDISLFFDNSEKKVVGEVLDLIVSCGASEEDVKLFKRQLRVL</sequence>
<keyword evidence="2 5" id="KW-0802">TPR repeat</keyword>